<dbReference type="InterPro" id="IPR038695">
    <property type="entry name" value="Saro_0823-like_sf"/>
</dbReference>
<dbReference type="EMBL" id="LAYY01000026">
    <property type="protein sequence ID" value="KKK36615.1"/>
    <property type="molecule type" value="Genomic_DNA"/>
</dbReference>
<dbReference type="InterPro" id="IPR003795">
    <property type="entry name" value="DUF192"/>
</dbReference>
<comment type="caution">
    <text evidence="1">The sequence shown here is derived from an EMBL/GenBank/DDBJ whole genome shotgun (WGS) entry which is preliminary data.</text>
</comment>
<dbReference type="Pfam" id="PF02643">
    <property type="entry name" value="DUF192"/>
    <property type="match status" value="1"/>
</dbReference>
<dbReference type="PANTHER" id="PTHR37953">
    <property type="entry name" value="UPF0127 PROTEIN MJ1496"/>
    <property type="match status" value="1"/>
</dbReference>
<evidence type="ECO:0000313" key="2">
    <source>
        <dbReference type="Proteomes" id="UP000034166"/>
    </source>
</evidence>
<proteinExistence type="predicted"/>
<reference evidence="1 2" key="1">
    <citation type="submission" date="2015-04" db="EMBL/GenBank/DDBJ databases">
        <title>Taxonomic description and genome sequence of Bacillus campisalis sp. nov., a novel member of the genus Bacillus isolated from solar saltern.</title>
        <authorList>
            <person name="Mathan Kumar R."/>
            <person name="Kaur G."/>
            <person name="Kumar A."/>
            <person name="Singh N.K."/>
            <person name="Kaur N."/>
            <person name="Kumar N."/>
            <person name="Mayilraj S."/>
        </authorList>
    </citation>
    <scope>NUCLEOTIDE SEQUENCE [LARGE SCALE GENOMIC DNA]</scope>
    <source>
        <strain evidence="1 2">SA2-6</strain>
    </source>
</reference>
<evidence type="ECO:0008006" key="3">
    <source>
        <dbReference type="Google" id="ProtNLM"/>
    </source>
</evidence>
<protein>
    <recommendedName>
        <fullName evidence="3">DUF192 domain-containing protein</fullName>
    </recommendedName>
</protein>
<organism evidence="1 2">
    <name type="scientific">Mesobacillus campisalis</name>
    <dbReference type="NCBI Taxonomy" id="1408103"/>
    <lineage>
        <taxon>Bacteria</taxon>
        <taxon>Bacillati</taxon>
        <taxon>Bacillota</taxon>
        <taxon>Bacilli</taxon>
        <taxon>Bacillales</taxon>
        <taxon>Bacillaceae</taxon>
        <taxon>Mesobacillus</taxon>
    </lineage>
</organism>
<dbReference type="PATRIC" id="fig|1408103.3.peg.4069"/>
<dbReference type="RefSeq" id="WP_046525221.1">
    <property type="nucleotide sequence ID" value="NZ_LAYY01000026.1"/>
</dbReference>
<accession>A0A0M2SVF6</accession>
<dbReference type="PANTHER" id="PTHR37953:SF1">
    <property type="entry name" value="UPF0127 PROTEIN MJ1496"/>
    <property type="match status" value="1"/>
</dbReference>
<keyword evidence="2" id="KW-1185">Reference proteome</keyword>
<name>A0A0M2SVF6_9BACI</name>
<dbReference type="Gene3D" id="2.60.120.1140">
    <property type="entry name" value="Protein of unknown function DUF192"/>
    <property type="match status" value="1"/>
</dbReference>
<evidence type="ECO:0000313" key="1">
    <source>
        <dbReference type="EMBL" id="KKK36615.1"/>
    </source>
</evidence>
<dbReference type="Proteomes" id="UP000034166">
    <property type="component" value="Unassembled WGS sequence"/>
</dbReference>
<gene>
    <name evidence="1" type="ORF">WQ57_18370</name>
</gene>
<dbReference type="OrthoDB" id="9813379at2"/>
<dbReference type="AlphaFoldDB" id="A0A0M2SVF6"/>
<sequence length="117" mass="13552">MEESKKEINYSIKVADSFLMRLKGLMFRRDPLVEEGLWITPCNSIHMFFMKFAIDAVFINKDGRIIKKVENLQPWKVIKPVPEAYSVVELPAGAARKLKLEKGDFITFNSFLKKKAE</sequence>